<dbReference type="InterPro" id="IPR052170">
    <property type="entry name" value="M29_Exopeptidase"/>
</dbReference>
<proteinExistence type="predicted"/>
<keyword evidence="2" id="KW-0378">Hydrolase</keyword>
<keyword evidence="1" id="KW-0479">Metal-binding</keyword>
<dbReference type="SUPFAM" id="SSF144052">
    <property type="entry name" value="Thermophilic metalloprotease-like"/>
    <property type="match status" value="1"/>
</dbReference>
<dbReference type="Proteomes" id="UP001183388">
    <property type="component" value="Unassembled WGS sequence"/>
</dbReference>
<name>A0ABU2L4H4_9ACTN</name>
<evidence type="ECO:0000313" key="3">
    <source>
        <dbReference type="Proteomes" id="UP001183388"/>
    </source>
</evidence>
<evidence type="ECO:0000256" key="1">
    <source>
        <dbReference type="ARBA" id="ARBA00022723"/>
    </source>
</evidence>
<dbReference type="InterPro" id="IPR058739">
    <property type="entry name" value="NicX"/>
</dbReference>
<dbReference type="PANTHER" id="PTHR34448">
    <property type="entry name" value="AMINOPEPTIDASE"/>
    <property type="match status" value="1"/>
</dbReference>
<keyword evidence="2" id="KW-0031">Aminopeptidase</keyword>
<keyword evidence="3" id="KW-1185">Reference proteome</keyword>
<dbReference type="EMBL" id="JAVREN010000006">
    <property type="protein sequence ID" value="MDT0306460.1"/>
    <property type="molecule type" value="Genomic_DNA"/>
</dbReference>
<dbReference type="PANTHER" id="PTHR34448:SF1">
    <property type="entry name" value="BLL6088 PROTEIN"/>
    <property type="match status" value="1"/>
</dbReference>
<gene>
    <name evidence="2" type="ORF">RM780_05740</name>
</gene>
<comment type="caution">
    <text evidence="2">The sequence shown here is derived from an EMBL/GenBank/DDBJ whole genome shotgun (WGS) entry which is preliminary data.</text>
</comment>
<dbReference type="Pfam" id="PF26233">
    <property type="entry name" value="NicX"/>
    <property type="match status" value="1"/>
</dbReference>
<dbReference type="GO" id="GO:0004177">
    <property type="term" value="F:aminopeptidase activity"/>
    <property type="evidence" value="ECO:0007669"/>
    <property type="project" value="UniProtKB-KW"/>
</dbReference>
<accession>A0ABU2L4H4</accession>
<evidence type="ECO:0000313" key="2">
    <source>
        <dbReference type="EMBL" id="MDT0306460.1"/>
    </source>
</evidence>
<keyword evidence="2" id="KW-0645">Protease</keyword>
<dbReference type="RefSeq" id="WP_311629392.1">
    <property type="nucleotide sequence ID" value="NZ_JAVREN010000006.1"/>
</dbReference>
<reference evidence="3" key="1">
    <citation type="submission" date="2023-07" db="EMBL/GenBank/DDBJ databases">
        <title>30 novel species of actinomycetes from the DSMZ collection.</title>
        <authorList>
            <person name="Nouioui I."/>
        </authorList>
    </citation>
    <scope>NUCLEOTIDE SEQUENCE [LARGE SCALE GENOMIC DNA]</scope>
    <source>
        <strain evidence="3">DSM 44917</strain>
    </source>
</reference>
<organism evidence="2 3">
    <name type="scientific">Streptomyces boetiae</name>
    <dbReference type="NCBI Taxonomy" id="3075541"/>
    <lineage>
        <taxon>Bacteria</taxon>
        <taxon>Bacillati</taxon>
        <taxon>Actinomycetota</taxon>
        <taxon>Actinomycetes</taxon>
        <taxon>Kitasatosporales</taxon>
        <taxon>Streptomycetaceae</taxon>
        <taxon>Streptomyces</taxon>
    </lineage>
</organism>
<sequence>MSWDFIATCREELKLCGVHEGESVAILTSDADEERLGYANAFMAAAKSLGALPYHVRVPASRGKGGGGWKVGTTPLEGHGPAMAALKEADIVVDLVFLLFSKEQLEIQASGTRIILAVEPEDVLTRLLPTRELGERTEFAGELLRGARNLRITHESGTDVTYELGKYPVIAQTGYSDKPGGWDHWPSGFVFTGAHETGVNGRVVLAPGTIVYPFKDYIRTPIDIRIEEGMITDIRGDLDAELMKDYMAQFNDPNGYAISHIGWGLNEKALWSCLKMDTRGIGQEGRAFYGNVLFATGPNQELGGSNDSPCHLDIPMRGCSLFLDDRQVIDTGDLVIEEMRPRG</sequence>
<protein>
    <submittedName>
        <fullName evidence="2">Leucyl aminopeptidase</fullName>
    </submittedName>
</protein>